<accession>A0A3N5B0U5</accession>
<comment type="caution">
    <text evidence="1">The sequence shown here is derived from an EMBL/GenBank/DDBJ whole genome shotgun (WGS) entry which is preliminary data.</text>
</comment>
<sequence>MRRLKQETKKERLLRLLEERGGSVPLEVAARELYGKDGEPECMKVIRLLSAYRAKNILNRRVRNFTVL</sequence>
<proteinExistence type="predicted"/>
<evidence type="ECO:0000313" key="2">
    <source>
        <dbReference type="Proteomes" id="UP000282654"/>
    </source>
</evidence>
<protein>
    <submittedName>
        <fullName evidence="1">Uncharacterized protein</fullName>
    </submittedName>
</protein>
<dbReference type="Proteomes" id="UP000282654">
    <property type="component" value="Unassembled WGS sequence"/>
</dbReference>
<name>A0A3N5B0U5_9THEO</name>
<organism evidence="1 2">
    <name type="scientific">Thermodesulfitimonas autotrophica</name>
    <dbReference type="NCBI Taxonomy" id="1894989"/>
    <lineage>
        <taxon>Bacteria</taxon>
        <taxon>Bacillati</taxon>
        <taxon>Bacillota</taxon>
        <taxon>Clostridia</taxon>
        <taxon>Thermoanaerobacterales</taxon>
        <taxon>Thermoanaerobacteraceae</taxon>
        <taxon>Thermodesulfitimonas</taxon>
    </lineage>
</organism>
<evidence type="ECO:0000313" key="1">
    <source>
        <dbReference type="EMBL" id="RPF43078.1"/>
    </source>
</evidence>
<gene>
    <name evidence="1" type="ORF">EDD75_2199</name>
</gene>
<dbReference type="RefSeq" id="WP_123931939.1">
    <property type="nucleotide sequence ID" value="NZ_RKRE01000003.1"/>
</dbReference>
<reference evidence="1 2" key="1">
    <citation type="submission" date="2018-11" db="EMBL/GenBank/DDBJ databases">
        <title>Genomic Encyclopedia of Type Strains, Phase IV (KMG-IV): sequencing the most valuable type-strain genomes for metagenomic binning, comparative biology and taxonomic classification.</title>
        <authorList>
            <person name="Goeker M."/>
        </authorList>
    </citation>
    <scope>NUCLEOTIDE SEQUENCE [LARGE SCALE GENOMIC DNA]</scope>
    <source>
        <strain evidence="1 2">DSM 102936</strain>
    </source>
</reference>
<dbReference type="AlphaFoldDB" id="A0A3N5B0U5"/>
<keyword evidence="2" id="KW-1185">Reference proteome</keyword>
<dbReference type="EMBL" id="RKRE01000003">
    <property type="protein sequence ID" value="RPF43078.1"/>
    <property type="molecule type" value="Genomic_DNA"/>
</dbReference>